<dbReference type="GO" id="GO:0016020">
    <property type="term" value="C:membrane"/>
    <property type="evidence" value="ECO:0007669"/>
    <property type="project" value="InterPro"/>
</dbReference>
<dbReference type="GO" id="GO:0005198">
    <property type="term" value="F:structural molecule activity"/>
    <property type="evidence" value="ECO:0007669"/>
    <property type="project" value="InterPro"/>
</dbReference>
<keyword evidence="1" id="KW-0472">Membrane</keyword>
<reference evidence="2" key="1">
    <citation type="journal article" date="2021" name="Environ. Microbiol.">
        <title>New insights into the diversity and evolution of the archaeal mobilome from three complete genomes of Saccharolobus shibatae.</title>
        <authorList>
            <person name="Medvedeva S."/>
            <person name="Brandt D."/>
            <person name="Cvirkaite-Krupovic V."/>
            <person name="Liu Y."/>
            <person name="Severinov K."/>
            <person name="Ishino S."/>
            <person name="Ishino Y."/>
            <person name="Prangishvili D."/>
            <person name="Kalinowski J."/>
            <person name="Krupovic M."/>
        </authorList>
    </citation>
    <scope>NUCLEOTIDE SEQUENCE</scope>
    <source>
        <strain evidence="2">B12</strain>
    </source>
</reference>
<dbReference type="RefSeq" id="WP_015979213.1">
    <property type="nucleotide sequence ID" value="NZ_CP077717.1"/>
</dbReference>
<keyword evidence="1" id="KW-0812">Transmembrane</keyword>
<gene>
    <name evidence="2" type="ORF">J5U23_03156</name>
</gene>
<keyword evidence="1" id="KW-1133">Transmembrane helix</keyword>
<feature type="transmembrane region" description="Helical" evidence="1">
    <location>
        <begin position="65"/>
        <end position="89"/>
    </location>
</feature>
<evidence type="ECO:0000313" key="2">
    <source>
        <dbReference type="EMBL" id="QXJ30259.1"/>
    </source>
</evidence>
<dbReference type="SMR" id="A0A8F5BRT1"/>
<evidence type="ECO:0000313" key="3">
    <source>
        <dbReference type="Proteomes" id="UP000694018"/>
    </source>
</evidence>
<accession>A0A8F5BRT1</accession>
<dbReference type="GeneID" id="65564633"/>
<organism evidence="2 3">
    <name type="scientific">Saccharolobus shibatae (strain ATCC 51178 / DSM 5389 / JCM 8931 / NBRC 15437 / B12)</name>
    <name type="common">Sulfolobus shibatae</name>
    <dbReference type="NCBI Taxonomy" id="523848"/>
    <lineage>
        <taxon>Archaea</taxon>
        <taxon>Thermoproteota</taxon>
        <taxon>Thermoprotei</taxon>
        <taxon>Sulfolobales</taxon>
        <taxon>Sulfolobaceae</taxon>
        <taxon>Saccharolobus</taxon>
    </lineage>
</organism>
<dbReference type="Pfam" id="PF06281">
    <property type="entry name" value="VP1_VP3"/>
    <property type="match status" value="1"/>
</dbReference>
<protein>
    <submittedName>
        <fullName evidence="2">Structural protein VP3</fullName>
    </submittedName>
</protein>
<dbReference type="EMBL" id="CP077717">
    <property type="protein sequence ID" value="QXJ30259.1"/>
    <property type="molecule type" value="Genomic_DNA"/>
</dbReference>
<proteinExistence type="predicted"/>
<name>A0A8F5BRT1_SACSH</name>
<dbReference type="Proteomes" id="UP000694018">
    <property type="component" value="Chromosome"/>
</dbReference>
<dbReference type="AlphaFoldDB" id="A0A8F5BRT1"/>
<sequence>MEISLKPIIFLVVFIIVGIALFGPINSVVNNVTTSGTYTTIVSGTVTTSSFVSNPQYVGSNNATIVALVPLFYILVLIIVPAVVAYKLYKEE</sequence>
<evidence type="ECO:0000256" key="1">
    <source>
        <dbReference type="SAM" id="Phobius"/>
    </source>
</evidence>
<dbReference type="KEGG" id="sshi:J5U23_03156"/>
<feature type="transmembrane region" description="Helical" evidence="1">
    <location>
        <begin position="7"/>
        <end position="25"/>
    </location>
</feature>
<dbReference type="InterPro" id="IPR009379">
    <property type="entry name" value="VP1_VP3"/>
</dbReference>